<proteinExistence type="predicted"/>
<organism evidence="2 3">
    <name type="scientific">Ascaris lumbricoides</name>
    <name type="common">Giant roundworm</name>
    <dbReference type="NCBI Taxonomy" id="6252"/>
    <lineage>
        <taxon>Eukaryota</taxon>
        <taxon>Metazoa</taxon>
        <taxon>Ecdysozoa</taxon>
        <taxon>Nematoda</taxon>
        <taxon>Chromadorea</taxon>
        <taxon>Rhabditida</taxon>
        <taxon>Spirurina</taxon>
        <taxon>Ascaridomorpha</taxon>
        <taxon>Ascaridoidea</taxon>
        <taxon>Ascarididae</taxon>
        <taxon>Ascaris</taxon>
    </lineage>
</organism>
<keyword evidence="2" id="KW-1185">Reference proteome</keyword>
<accession>A0A0M3HWG1</accession>
<name>A0A0M3HWG1_ASCLU</name>
<evidence type="ECO:0000313" key="3">
    <source>
        <dbReference type="WBParaSite" id="ALUE_0000747501-mRNA-1"/>
    </source>
</evidence>
<dbReference type="Proteomes" id="UP000036681">
    <property type="component" value="Unplaced"/>
</dbReference>
<evidence type="ECO:0000256" key="1">
    <source>
        <dbReference type="SAM" id="MobiDB-lite"/>
    </source>
</evidence>
<reference evidence="3" key="1">
    <citation type="submission" date="2017-02" db="UniProtKB">
        <authorList>
            <consortium name="WormBaseParasite"/>
        </authorList>
    </citation>
    <scope>IDENTIFICATION</scope>
</reference>
<evidence type="ECO:0000313" key="2">
    <source>
        <dbReference type="Proteomes" id="UP000036681"/>
    </source>
</evidence>
<dbReference type="AlphaFoldDB" id="A0A0M3HWG1"/>
<protein>
    <submittedName>
        <fullName evidence="3">Uncharacterized protein</fullName>
    </submittedName>
</protein>
<feature type="region of interest" description="Disordered" evidence="1">
    <location>
        <begin position="1"/>
        <end position="40"/>
    </location>
</feature>
<feature type="compositionally biased region" description="Basic and acidic residues" evidence="1">
    <location>
        <begin position="7"/>
        <end position="28"/>
    </location>
</feature>
<dbReference type="WBParaSite" id="ALUE_0000747501-mRNA-1">
    <property type="protein sequence ID" value="ALUE_0000747501-mRNA-1"/>
    <property type="gene ID" value="ALUE_0000747501"/>
</dbReference>
<sequence>MAPSSKSDGHDERKSRNDQFAKHAEKGMSSETFTEGTDPATNEHFHDQCFVMPTAKEMRCVCEVRDRFKTKYEQKEPSESGNHPGTILLTPGGLRKQLKVSLRSHNYRPTGQQSPEFRPRYKILTALFDSTAL</sequence>